<keyword evidence="11 16" id="KW-0915">Sodium</keyword>
<keyword evidence="7 16" id="KW-1003">Cell membrane</keyword>
<keyword evidence="14 16" id="KW-0739">Sodium transport</keyword>
<evidence type="ECO:0000256" key="16">
    <source>
        <dbReference type="HAMAP-Rule" id="MF_00404"/>
    </source>
</evidence>
<accession>A0AAJ4A3W4</accession>
<keyword evidence="17" id="KW-0670">Pyruvate</keyword>
<evidence type="ECO:0000256" key="3">
    <source>
        <dbReference type="ARBA" id="ARBA00004162"/>
    </source>
</evidence>
<evidence type="ECO:0000256" key="5">
    <source>
        <dbReference type="ARBA" id="ARBA00011869"/>
    </source>
</evidence>
<keyword evidence="10 16" id="KW-1133">Transmembrane helix</keyword>
<dbReference type="RefSeq" id="WP_152299504.1">
    <property type="nucleotide sequence ID" value="NZ_CP041166.1"/>
</dbReference>
<comment type="subcellular location">
    <subcellularLocation>
        <location evidence="3 16">Cell membrane</location>
        <topology evidence="3 16">Single-pass membrane protein</topology>
    </subcellularLocation>
</comment>
<gene>
    <name evidence="16" type="primary">oadG</name>
    <name evidence="17" type="ORF">FJR47_05805</name>
</gene>
<keyword evidence="18" id="KW-1185">Reference proteome</keyword>
<evidence type="ECO:0000256" key="11">
    <source>
        <dbReference type="ARBA" id="ARBA00023053"/>
    </source>
</evidence>
<dbReference type="AlphaFoldDB" id="A0AAJ4A3W4"/>
<feature type="transmembrane region" description="Helical" evidence="16">
    <location>
        <begin position="12"/>
        <end position="32"/>
    </location>
</feature>
<protein>
    <recommendedName>
        <fullName evidence="16">Probable oxaloacetate decarboxylase gamma chain</fullName>
        <ecNumber evidence="16">7.2.4.2</ecNumber>
    </recommendedName>
</protein>
<evidence type="ECO:0000256" key="14">
    <source>
        <dbReference type="ARBA" id="ARBA00023201"/>
    </source>
</evidence>
<sequence length="77" mass="8587">MDTNLVLEGLKFMGVGMGAVFLFLAILIFLIAMMSKIIHRYFPEVQPSNSNSESSLQDKQKKIVAAITAAIKFHRES</sequence>
<dbReference type="Pfam" id="PF04277">
    <property type="entry name" value="OAD_gamma"/>
    <property type="match status" value="1"/>
</dbReference>
<name>A0AAJ4A3W4_9BACT</name>
<dbReference type="HAMAP" id="MF_00404">
    <property type="entry name" value="OadG"/>
    <property type="match status" value="1"/>
</dbReference>
<comment type="cofactor">
    <cofactor evidence="1 16">
        <name>Na(+)</name>
        <dbReference type="ChEBI" id="CHEBI:29101"/>
    </cofactor>
</comment>
<evidence type="ECO:0000256" key="7">
    <source>
        <dbReference type="ARBA" id="ARBA00022475"/>
    </source>
</evidence>
<dbReference type="Proteomes" id="UP000326061">
    <property type="component" value="Chromosome"/>
</dbReference>
<dbReference type="GO" id="GO:0005886">
    <property type="term" value="C:plasma membrane"/>
    <property type="evidence" value="ECO:0007669"/>
    <property type="project" value="UniProtKB-SubCell"/>
</dbReference>
<dbReference type="GO" id="GO:0015081">
    <property type="term" value="F:sodium ion transmembrane transporter activity"/>
    <property type="evidence" value="ECO:0007669"/>
    <property type="project" value="UniProtKB-UniRule"/>
</dbReference>
<dbReference type="GO" id="GO:0015451">
    <property type="term" value="F:decarboxylation-driven active transmembrane transporter activity"/>
    <property type="evidence" value="ECO:0007669"/>
    <property type="project" value="UniProtKB-EC"/>
</dbReference>
<dbReference type="KEGG" id="suln:FJR47_05805"/>
<dbReference type="InterPro" id="IPR005899">
    <property type="entry name" value="Na_pump_deCOase"/>
</dbReference>
<keyword evidence="13 16" id="KW-0472">Membrane</keyword>
<comment type="function">
    <text evidence="2 16">Catalyzes the decarboxylation of oxaloacetate coupled to Na(+) translocation.</text>
</comment>
<evidence type="ECO:0000256" key="1">
    <source>
        <dbReference type="ARBA" id="ARBA00001959"/>
    </source>
</evidence>
<proteinExistence type="inferred from homology"/>
<dbReference type="GO" id="GO:0036376">
    <property type="term" value="P:sodium ion export across plasma membrane"/>
    <property type="evidence" value="ECO:0007669"/>
    <property type="project" value="InterPro"/>
</dbReference>
<evidence type="ECO:0000256" key="13">
    <source>
        <dbReference type="ARBA" id="ARBA00023136"/>
    </source>
</evidence>
<evidence type="ECO:0000256" key="8">
    <source>
        <dbReference type="ARBA" id="ARBA00022692"/>
    </source>
</evidence>
<keyword evidence="6 16" id="KW-0813">Transport</keyword>
<dbReference type="EMBL" id="CP041166">
    <property type="protein sequence ID" value="QFR43441.1"/>
    <property type="molecule type" value="Genomic_DNA"/>
</dbReference>
<keyword evidence="9 16" id="KW-1278">Translocase</keyword>
<evidence type="ECO:0000256" key="9">
    <source>
        <dbReference type="ARBA" id="ARBA00022967"/>
    </source>
</evidence>
<dbReference type="GO" id="GO:0008948">
    <property type="term" value="F:oxaloacetate decarboxylase activity"/>
    <property type="evidence" value="ECO:0007669"/>
    <property type="project" value="UniProtKB-UniRule"/>
</dbReference>
<keyword evidence="12 16" id="KW-0406">Ion transport</keyword>
<evidence type="ECO:0000256" key="10">
    <source>
        <dbReference type="ARBA" id="ARBA00022989"/>
    </source>
</evidence>
<reference evidence="18" key="1">
    <citation type="submission" date="2019-06" db="EMBL/GenBank/DDBJ databases">
        <title>Sulfurimonas gotlandica sp. nov., a chemoautotrophic and psychrotolerant epsilonproteobacterium isolated from a pelagic redoxcline, and an emended description of the genus Sulfurimonas.</title>
        <authorList>
            <person name="Wang S."/>
            <person name="Jiang L."/>
            <person name="Shao Z."/>
        </authorList>
    </citation>
    <scope>NUCLEOTIDE SEQUENCE [LARGE SCALE GENOMIC DNA]</scope>
    <source>
        <strain evidence="18">1-1N</strain>
    </source>
</reference>
<evidence type="ECO:0000313" key="18">
    <source>
        <dbReference type="Proteomes" id="UP000326061"/>
    </source>
</evidence>
<dbReference type="EC" id="7.2.4.2" evidence="16"/>
<evidence type="ECO:0000256" key="4">
    <source>
        <dbReference type="ARBA" id="ARBA00005844"/>
    </source>
</evidence>
<comment type="catalytic activity">
    <reaction evidence="15 16">
        <text>oxaloacetate + 2 Na(+)(in) + H(+) = pyruvate + 2 Na(+)(out) + CO2</text>
        <dbReference type="Rhea" id="RHEA:57724"/>
        <dbReference type="ChEBI" id="CHEBI:15361"/>
        <dbReference type="ChEBI" id="CHEBI:15378"/>
        <dbReference type="ChEBI" id="CHEBI:16452"/>
        <dbReference type="ChEBI" id="CHEBI:16526"/>
        <dbReference type="ChEBI" id="CHEBI:29101"/>
        <dbReference type="EC" id="7.2.4.2"/>
    </reaction>
</comment>
<comment type="subunit">
    <text evidence="5 16">Heterotrimer of an alpha, a beta and a gamma subunit.</text>
</comment>
<evidence type="ECO:0000256" key="12">
    <source>
        <dbReference type="ARBA" id="ARBA00023065"/>
    </source>
</evidence>
<evidence type="ECO:0000256" key="15">
    <source>
        <dbReference type="ARBA" id="ARBA00048176"/>
    </source>
</evidence>
<evidence type="ECO:0000256" key="6">
    <source>
        <dbReference type="ARBA" id="ARBA00022448"/>
    </source>
</evidence>
<evidence type="ECO:0000313" key="17">
    <source>
        <dbReference type="EMBL" id="QFR43441.1"/>
    </source>
</evidence>
<keyword evidence="8 16" id="KW-0812">Transmembrane</keyword>
<dbReference type="InterPro" id="IPR023424">
    <property type="entry name" value="OadG"/>
</dbReference>
<dbReference type="NCBIfam" id="TIGR01195">
    <property type="entry name" value="oadG_fam"/>
    <property type="match status" value="1"/>
</dbReference>
<comment type="similarity">
    <text evidence="4 16">Belongs to the OadG family.</text>
</comment>
<evidence type="ECO:0000256" key="2">
    <source>
        <dbReference type="ARBA" id="ARBA00003002"/>
    </source>
</evidence>
<organism evidence="17 18">
    <name type="scientific">Sulfurimonas xiamenensis</name>
    <dbReference type="NCBI Taxonomy" id="2590021"/>
    <lineage>
        <taxon>Bacteria</taxon>
        <taxon>Pseudomonadati</taxon>
        <taxon>Campylobacterota</taxon>
        <taxon>Epsilonproteobacteria</taxon>
        <taxon>Campylobacterales</taxon>
        <taxon>Sulfurimonadaceae</taxon>
        <taxon>Sulfurimonas</taxon>
    </lineage>
</organism>